<feature type="compositionally biased region" description="Basic residues" evidence="4">
    <location>
        <begin position="423"/>
        <end position="432"/>
    </location>
</feature>
<organism evidence="6 7">
    <name type="scientific">Cyclostephanos tholiformis</name>
    <dbReference type="NCBI Taxonomy" id="382380"/>
    <lineage>
        <taxon>Eukaryota</taxon>
        <taxon>Sar</taxon>
        <taxon>Stramenopiles</taxon>
        <taxon>Ochrophyta</taxon>
        <taxon>Bacillariophyta</taxon>
        <taxon>Coscinodiscophyceae</taxon>
        <taxon>Thalassiosirophycidae</taxon>
        <taxon>Stephanodiscales</taxon>
        <taxon>Stephanodiscaceae</taxon>
        <taxon>Cyclostephanos</taxon>
    </lineage>
</organism>
<proteinExistence type="predicted"/>
<gene>
    <name evidence="6" type="ORF">ACHAXA_002061</name>
</gene>
<feature type="region of interest" description="Disordered" evidence="4">
    <location>
        <begin position="176"/>
        <end position="457"/>
    </location>
</feature>
<dbReference type="GO" id="GO:0003723">
    <property type="term" value="F:RNA binding"/>
    <property type="evidence" value="ECO:0007669"/>
    <property type="project" value="UniProtKB-UniRule"/>
</dbReference>
<reference evidence="6 7" key="1">
    <citation type="submission" date="2024-10" db="EMBL/GenBank/DDBJ databases">
        <title>Updated reference genomes for cyclostephanoid diatoms.</title>
        <authorList>
            <person name="Roberts W.R."/>
            <person name="Alverson A.J."/>
        </authorList>
    </citation>
    <scope>NUCLEOTIDE SEQUENCE [LARGE SCALE GENOMIC DNA]</scope>
    <source>
        <strain evidence="6 7">AJA228-03</strain>
    </source>
</reference>
<feature type="compositionally biased region" description="Basic and acidic residues" evidence="4">
    <location>
        <begin position="252"/>
        <end position="271"/>
    </location>
</feature>
<feature type="compositionally biased region" description="Polar residues" evidence="4">
    <location>
        <begin position="218"/>
        <end position="233"/>
    </location>
</feature>
<feature type="compositionally biased region" description="Basic and acidic residues" evidence="4">
    <location>
        <begin position="387"/>
        <end position="406"/>
    </location>
</feature>
<evidence type="ECO:0000256" key="2">
    <source>
        <dbReference type="ARBA" id="ARBA00022884"/>
    </source>
</evidence>
<feature type="compositionally biased region" description="Polar residues" evidence="4">
    <location>
        <begin position="292"/>
        <end position="306"/>
    </location>
</feature>
<evidence type="ECO:0000256" key="4">
    <source>
        <dbReference type="SAM" id="MobiDB-lite"/>
    </source>
</evidence>
<name>A0ABD3SSI1_9STRA</name>
<evidence type="ECO:0000259" key="5">
    <source>
        <dbReference type="PROSITE" id="PS50102"/>
    </source>
</evidence>
<feature type="compositionally biased region" description="Polar residues" evidence="4">
    <location>
        <begin position="58"/>
        <end position="69"/>
    </location>
</feature>
<keyword evidence="7" id="KW-1185">Reference proteome</keyword>
<dbReference type="EMBL" id="JALLPB020000002">
    <property type="protein sequence ID" value="KAL3827564.1"/>
    <property type="molecule type" value="Genomic_DNA"/>
</dbReference>
<dbReference type="InterPro" id="IPR035979">
    <property type="entry name" value="RBD_domain_sf"/>
</dbReference>
<dbReference type="InterPro" id="IPR000504">
    <property type="entry name" value="RRM_dom"/>
</dbReference>
<dbReference type="Proteomes" id="UP001530377">
    <property type="component" value="Unassembled WGS sequence"/>
</dbReference>
<keyword evidence="2 3" id="KW-0694">RNA-binding</keyword>
<dbReference type="PANTHER" id="PTHR23236">
    <property type="entry name" value="EUKARYOTIC TRANSLATION INITIATION FACTOR 4B/4H"/>
    <property type="match status" value="1"/>
</dbReference>
<feature type="compositionally biased region" description="Basic and acidic residues" evidence="4">
    <location>
        <begin position="29"/>
        <end position="39"/>
    </location>
</feature>
<feature type="compositionally biased region" description="Basic and acidic residues" evidence="4">
    <location>
        <begin position="46"/>
        <end position="57"/>
    </location>
</feature>
<dbReference type="AlphaFoldDB" id="A0ABD3SSI1"/>
<dbReference type="PROSITE" id="PS50102">
    <property type="entry name" value="RRM"/>
    <property type="match status" value="1"/>
</dbReference>
<evidence type="ECO:0000313" key="7">
    <source>
        <dbReference type="Proteomes" id="UP001530377"/>
    </source>
</evidence>
<feature type="compositionally biased region" description="Basic residues" evidence="4">
    <location>
        <begin position="176"/>
        <end position="185"/>
    </location>
</feature>
<feature type="compositionally biased region" description="Polar residues" evidence="4">
    <location>
        <begin position="407"/>
        <end position="416"/>
    </location>
</feature>
<dbReference type="PANTHER" id="PTHR23236:SF119">
    <property type="entry name" value="NUCLEAR RNA-BINDING PROTEIN SART-3"/>
    <property type="match status" value="1"/>
</dbReference>
<evidence type="ECO:0000256" key="3">
    <source>
        <dbReference type="PROSITE-ProRule" id="PRU00176"/>
    </source>
</evidence>
<feature type="compositionally biased region" description="Basic and acidic residues" evidence="4">
    <location>
        <begin position="280"/>
        <end position="290"/>
    </location>
</feature>
<feature type="compositionally biased region" description="Basic residues" evidence="4">
    <location>
        <begin position="349"/>
        <end position="358"/>
    </location>
</feature>
<dbReference type="SMART" id="SM00360">
    <property type="entry name" value="RRM"/>
    <property type="match status" value="1"/>
</dbReference>
<dbReference type="Gene3D" id="3.30.70.330">
    <property type="match status" value="1"/>
</dbReference>
<comment type="caution">
    <text evidence="6">The sequence shown here is derived from an EMBL/GenBank/DDBJ whole genome shotgun (WGS) entry which is preliminary data.</text>
</comment>
<feature type="domain" description="RRM" evidence="5">
    <location>
        <begin position="70"/>
        <end position="154"/>
    </location>
</feature>
<feature type="compositionally biased region" description="Basic residues" evidence="4">
    <location>
        <begin position="203"/>
        <end position="213"/>
    </location>
</feature>
<evidence type="ECO:0000313" key="6">
    <source>
        <dbReference type="EMBL" id="KAL3827564.1"/>
    </source>
</evidence>
<feature type="compositionally biased region" description="Basic and acidic residues" evidence="4">
    <location>
        <begin position="336"/>
        <end position="348"/>
    </location>
</feature>
<feature type="compositionally biased region" description="Basic and acidic residues" evidence="4">
    <location>
        <begin position="307"/>
        <end position="326"/>
    </location>
</feature>
<feature type="region of interest" description="Disordered" evidence="4">
    <location>
        <begin position="1"/>
        <end position="69"/>
    </location>
</feature>
<accession>A0ABD3SSI1</accession>
<keyword evidence="1" id="KW-0677">Repeat</keyword>
<dbReference type="InterPro" id="IPR012677">
    <property type="entry name" value="Nucleotide-bd_a/b_plait_sf"/>
</dbReference>
<protein>
    <recommendedName>
        <fullName evidence="5">RRM domain-containing protein</fullName>
    </recommendedName>
</protein>
<evidence type="ECO:0000256" key="1">
    <source>
        <dbReference type="ARBA" id="ARBA00022737"/>
    </source>
</evidence>
<dbReference type="SUPFAM" id="SSF54928">
    <property type="entry name" value="RNA-binding domain, RBD"/>
    <property type="match status" value="1"/>
</dbReference>
<feature type="compositionally biased region" description="Basic and acidic residues" evidence="4">
    <location>
        <begin position="186"/>
        <end position="200"/>
    </location>
</feature>
<sequence>MAASAWASAHDEGSVGNNEDNDNIPSPPKKLDANKEKGDAAGSTECDTKNKAADVKNQRGSYTPPKQNNYSLHLKNVPFDATQGDIRFVFGEKGCNVTSVRLVYDRDQNTGERHFRGVAFVDLADEKSYRLGLEFHNKSFLGKGRRVNVRPTRTKSELSDIVRRTEEKVATLIARSKKVAQTKKRGRDDDTSTLEVKDTGRGNSKKKRQRNKLKGKESSNSAKKSDQAVTSAHINIPEKKMSKVLAHTKKRGRDDDISRSEVKDTESGKSEKKQKRNKQKDRPDGFKKGDQAATSQQSNVPENKLNNQKEKSDEENKWADIHDKIDAPNTEPQSTHIDETTEGTEKTRSAKAKFKGRKTTAPYLKHDAPTIESQNDDTIGATKGHNKIFDKGMSRSRKHADSDTKSDAPTSTQQSNAKERTKGPGKKGKNRSKSKDGKNPSNAADVKLTKKQRAKKAAVIRMIKLKG</sequence>